<dbReference type="EMBL" id="LSYS01006438">
    <property type="protein sequence ID" value="OPJ75259.1"/>
    <property type="molecule type" value="Genomic_DNA"/>
</dbReference>
<reference evidence="2 3" key="1">
    <citation type="submission" date="2016-02" db="EMBL/GenBank/DDBJ databases">
        <title>Band-tailed pigeon sequencing and assembly.</title>
        <authorList>
            <person name="Soares A.E."/>
            <person name="Novak B.J."/>
            <person name="Rice E.S."/>
            <person name="O'Connell B."/>
            <person name="Chang D."/>
            <person name="Weber S."/>
            <person name="Shapiro B."/>
        </authorList>
    </citation>
    <scope>NUCLEOTIDE SEQUENCE [LARGE SCALE GENOMIC DNA]</scope>
    <source>
        <strain evidence="2">BTP2013</strain>
        <tissue evidence="2">Blood</tissue>
    </source>
</reference>
<feature type="region of interest" description="Disordered" evidence="1">
    <location>
        <begin position="31"/>
        <end position="51"/>
    </location>
</feature>
<name>A0A1V4JSS6_PATFA</name>
<keyword evidence="3" id="KW-1185">Reference proteome</keyword>
<organism evidence="2 3">
    <name type="scientific">Patagioenas fasciata monilis</name>
    <dbReference type="NCBI Taxonomy" id="372326"/>
    <lineage>
        <taxon>Eukaryota</taxon>
        <taxon>Metazoa</taxon>
        <taxon>Chordata</taxon>
        <taxon>Craniata</taxon>
        <taxon>Vertebrata</taxon>
        <taxon>Euteleostomi</taxon>
        <taxon>Archelosauria</taxon>
        <taxon>Archosauria</taxon>
        <taxon>Dinosauria</taxon>
        <taxon>Saurischia</taxon>
        <taxon>Theropoda</taxon>
        <taxon>Coelurosauria</taxon>
        <taxon>Aves</taxon>
        <taxon>Neognathae</taxon>
        <taxon>Neoaves</taxon>
        <taxon>Columbimorphae</taxon>
        <taxon>Columbiformes</taxon>
        <taxon>Columbidae</taxon>
        <taxon>Patagioenas</taxon>
    </lineage>
</organism>
<evidence type="ECO:0000313" key="2">
    <source>
        <dbReference type="EMBL" id="OPJ75259.1"/>
    </source>
</evidence>
<dbReference type="AlphaFoldDB" id="A0A1V4JSS6"/>
<protein>
    <submittedName>
        <fullName evidence="2">Uncharacterized protein</fullName>
    </submittedName>
</protein>
<proteinExistence type="predicted"/>
<sequence length="70" mass="7213">MSAGELFFNTADVYGESRSVPASLPSTGSQSYGCASKSTSLDHSPINPGRAGKRPRLPCCVCCLASTISS</sequence>
<dbReference type="Proteomes" id="UP000190648">
    <property type="component" value="Unassembled WGS sequence"/>
</dbReference>
<evidence type="ECO:0000256" key="1">
    <source>
        <dbReference type="SAM" id="MobiDB-lite"/>
    </source>
</evidence>
<accession>A0A1V4JSS6</accession>
<evidence type="ECO:0000313" key="3">
    <source>
        <dbReference type="Proteomes" id="UP000190648"/>
    </source>
</evidence>
<comment type="caution">
    <text evidence="2">The sequence shown here is derived from an EMBL/GenBank/DDBJ whole genome shotgun (WGS) entry which is preliminary data.</text>
</comment>
<feature type="compositionally biased region" description="Polar residues" evidence="1">
    <location>
        <begin position="31"/>
        <end position="42"/>
    </location>
</feature>
<gene>
    <name evidence="2" type="ORF">AV530_010275</name>
</gene>